<protein>
    <submittedName>
        <fullName evidence="1">N-acetyltransferase GCN5</fullName>
    </submittedName>
</protein>
<accession>A0ABC9VJ24</accession>
<dbReference type="RefSeq" id="WP_043903855.1">
    <property type="nucleotide sequence ID" value="NZ_CM002692.1"/>
</dbReference>
<reference evidence="1 2" key="1">
    <citation type="journal article" date="2014" name="Appl. Microbiol. Biotechnol.">
        <title>Transformable facultative thermophile Geobacillus stearothermophilus NUB3621 as a host strain for metabolic engineering.</title>
        <authorList>
            <person name="Blanchard K."/>
            <person name="Robic S."/>
            <person name="Matsumura I."/>
        </authorList>
    </citation>
    <scope>NUCLEOTIDE SEQUENCE [LARGE SCALE GENOMIC DNA]</scope>
    <source>
        <strain evidence="1 2">NUB3621</strain>
    </source>
</reference>
<evidence type="ECO:0000313" key="2">
    <source>
        <dbReference type="Proteomes" id="UP000023566"/>
    </source>
</evidence>
<evidence type="ECO:0000313" key="1">
    <source>
        <dbReference type="EMBL" id="EZP78876.1"/>
    </source>
</evidence>
<gene>
    <name evidence="1" type="ORF">H839_03371</name>
</gene>
<dbReference type="AlphaFoldDB" id="A0ABC9VJ24"/>
<comment type="caution">
    <text evidence="1">The sequence shown here is derived from an EMBL/GenBank/DDBJ whole genome shotgun (WGS) entry which is preliminary data.</text>
</comment>
<dbReference type="Proteomes" id="UP000023566">
    <property type="component" value="Chromosome"/>
</dbReference>
<keyword evidence="2" id="KW-1185">Reference proteome</keyword>
<sequence>MSILLRKIETMEELNEMARLEAEIWGTSPIPTHQTVPVAKNGGIIIGALADEKMGCRSFLFFVGSDSPSVSGAERKKSFTGT</sequence>
<name>A0ABC9VJ24_9BACL</name>
<organism evidence="1 2">
    <name type="scientific">Parageobacillus genomosp. 1</name>
    <dbReference type="NCBI Taxonomy" id="1295642"/>
    <lineage>
        <taxon>Bacteria</taxon>
        <taxon>Bacillati</taxon>
        <taxon>Bacillota</taxon>
        <taxon>Bacilli</taxon>
        <taxon>Bacillales</taxon>
        <taxon>Anoxybacillaceae</taxon>
        <taxon>Parageobacillus</taxon>
    </lineage>
</organism>
<proteinExistence type="predicted"/>
<dbReference type="EMBL" id="AOTZ01000002">
    <property type="protein sequence ID" value="EZP78876.1"/>
    <property type="molecule type" value="Genomic_DNA"/>
</dbReference>